<dbReference type="KEGG" id="sfd:USDA257_c16940"/>
<dbReference type="Gene3D" id="1.10.260.40">
    <property type="entry name" value="lambda repressor-like DNA-binding domains"/>
    <property type="match status" value="1"/>
</dbReference>
<feature type="domain" description="HTH cro/C1-type" evidence="1">
    <location>
        <begin position="3"/>
        <end position="48"/>
    </location>
</feature>
<dbReference type="Proteomes" id="UP000006180">
    <property type="component" value="Chromosome"/>
</dbReference>
<dbReference type="eggNOG" id="COG1396">
    <property type="taxonomic scope" value="Bacteria"/>
</dbReference>
<dbReference type="SMART" id="SM00530">
    <property type="entry name" value="HTH_XRE"/>
    <property type="match status" value="1"/>
</dbReference>
<evidence type="ECO:0000313" key="3">
    <source>
        <dbReference type="Proteomes" id="UP000006180"/>
    </source>
</evidence>
<reference evidence="2 3" key="1">
    <citation type="journal article" date="2012" name="J. Bacteriol.">
        <title>Complete genome sequence of the broad-host-range strain Sinorhizobium fredii USDA257.</title>
        <authorList>
            <person name="Schuldes J."/>
            <person name="Rodriguez Orbegoso M."/>
            <person name="Schmeisser C."/>
            <person name="Krishnan H.B."/>
            <person name="Daniel R."/>
            <person name="Streit W.R."/>
        </authorList>
    </citation>
    <scope>NUCLEOTIDE SEQUENCE [LARGE SCALE GENOMIC DNA]</scope>
    <source>
        <strain evidence="2 3">USDA 257</strain>
    </source>
</reference>
<evidence type="ECO:0000313" key="2">
    <source>
        <dbReference type="EMBL" id="AFL50282.1"/>
    </source>
</evidence>
<proteinExistence type="predicted"/>
<gene>
    <name evidence="2" type="ORF">USDA257_c16940</name>
</gene>
<dbReference type="SUPFAM" id="SSF47413">
    <property type="entry name" value="lambda repressor-like DNA-binding domains"/>
    <property type="match status" value="1"/>
</dbReference>
<dbReference type="AlphaFoldDB" id="I3X326"/>
<dbReference type="PATRIC" id="fig|1185652.3.peg.1757"/>
<dbReference type="InterPro" id="IPR010982">
    <property type="entry name" value="Lambda_DNA-bd_dom_sf"/>
</dbReference>
<evidence type="ECO:0000259" key="1">
    <source>
        <dbReference type="PROSITE" id="PS50943"/>
    </source>
</evidence>
<dbReference type="CDD" id="cd00093">
    <property type="entry name" value="HTH_XRE"/>
    <property type="match status" value="1"/>
</dbReference>
<dbReference type="InterPro" id="IPR001387">
    <property type="entry name" value="Cro/C1-type_HTH"/>
</dbReference>
<dbReference type="Pfam" id="PF01381">
    <property type="entry name" value="HTH_3"/>
    <property type="match status" value="1"/>
</dbReference>
<dbReference type="HOGENOM" id="CLU_066192_26_0_5"/>
<sequence length="117" mass="12797">MEMSQTDLGQALGVTYQQVQKYEAGRSKVGAGRLQSIANVLEVPLSYFFEIPSARDDSGNARLSAGRSLADFVSSPMGRALNRGFARINDSEVRRAYLGLVTRIAEREGNRKQDAGE</sequence>
<dbReference type="STRING" id="1185652.USDA257_c16940"/>
<dbReference type="PROSITE" id="PS50943">
    <property type="entry name" value="HTH_CROC1"/>
    <property type="match status" value="1"/>
</dbReference>
<dbReference type="GO" id="GO:0003677">
    <property type="term" value="F:DNA binding"/>
    <property type="evidence" value="ECO:0007669"/>
    <property type="project" value="InterPro"/>
</dbReference>
<dbReference type="EMBL" id="CP003563">
    <property type="protein sequence ID" value="AFL50282.1"/>
    <property type="molecule type" value="Genomic_DNA"/>
</dbReference>
<name>I3X326_SINF2</name>
<accession>I3X326</accession>
<organism evidence="2 3">
    <name type="scientific">Sinorhizobium fredii (strain USDA 257)</name>
    <dbReference type="NCBI Taxonomy" id="1185652"/>
    <lineage>
        <taxon>Bacteria</taxon>
        <taxon>Pseudomonadati</taxon>
        <taxon>Pseudomonadota</taxon>
        <taxon>Alphaproteobacteria</taxon>
        <taxon>Hyphomicrobiales</taxon>
        <taxon>Rhizobiaceae</taxon>
        <taxon>Sinorhizobium/Ensifer group</taxon>
        <taxon>Sinorhizobium</taxon>
    </lineage>
</organism>
<protein>
    <submittedName>
        <fullName evidence="2">Transcriptional regulator, XRE family</fullName>
    </submittedName>
</protein>